<dbReference type="VEuPathDB" id="FungiDB:BCV72DRAFT_335591"/>
<organism evidence="1 2">
    <name type="scientific">Rhizopus microsporus</name>
    <dbReference type="NCBI Taxonomy" id="58291"/>
    <lineage>
        <taxon>Eukaryota</taxon>
        <taxon>Fungi</taxon>
        <taxon>Fungi incertae sedis</taxon>
        <taxon>Mucoromycota</taxon>
        <taxon>Mucoromycotina</taxon>
        <taxon>Mucoromycetes</taxon>
        <taxon>Mucorales</taxon>
        <taxon>Mucorineae</taxon>
        <taxon>Rhizopodaceae</taxon>
        <taxon>Rhizopus</taxon>
    </lineage>
</organism>
<dbReference type="AlphaFoldDB" id="A0A1X0RN41"/>
<dbReference type="EMBL" id="KV921537">
    <property type="protein sequence ID" value="ORE13436.1"/>
    <property type="molecule type" value="Genomic_DNA"/>
</dbReference>
<protein>
    <submittedName>
        <fullName evidence="1">Uncharacterized protein</fullName>
    </submittedName>
</protein>
<evidence type="ECO:0000313" key="1">
    <source>
        <dbReference type="EMBL" id="ORE13436.1"/>
    </source>
</evidence>
<dbReference type="Proteomes" id="UP000242381">
    <property type="component" value="Unassembled WGS sequence"/>
</dbReference>
<gene>
    <name evidence="1" type="ORF">BCV71DRAFT_229833</name>
</gene>
<evidence type="ECO:0000313" key="2">
    <source>
        <dbReference type="Proteomes" id="UP000242381"/>
    </source>
</evidence>
<name>A0A1X0RN41_RHIZD</name>
<sequence length="51" mass="5988">MSQICNIVCQREIDKVDLTVLKRCINKWSAWLASSIKDKKLSPWVPSIWKQ</sequence>
<accession>A0A1X0RN41</accession>
<proteinExistence type="predicted"/>
<reference evidence="1 2" key="1">
    <citation type="journal article" date="2016" name="Proc. Natl. Acad. Sci. U.S.A.">
        <title>Lipid metabolic changes in an early divergent fungus govern the establishment of a mutualistic symbiosis with endobacteria.</title>
        <authorList>
            <person name="Lastovetsky O.A."/>
            <person name="Gaspar M.L."/>
            <person name="Mondo S.J."/>
            <person name="LaButti K.M."/>
            <person name="Sandor L."/>
            <person name="Grigoriev I.V."/>
            <person name="Henry S.A."/>
            <person name="Pawlowska T.E."/>
        </authorList>
    </citation>
    <scope>NUCLEOTIDE SEQUENCE [LARGE SCALE GENOMIC DNA]</scope>
    <source>
        <strain evidence="1 2">ATCC 11559</strain>
    </source>
</reference>